<proteinExistence type="predicted"/>
<dbReference type="WBParaSite" id="SSTP_0000996500.1">
    <property type="protein sequence ID" value="SSTP_0000996500.1"/>
    <property type="gene ID" value="SSTP_0000996500"/>
</dbReference>
<dbReference type="AlphaFoldDB" id="A0A913I429"/>
<accession>A0A913I429</accession>
<organism evidence="1">
    <name type="scientific">Strongyloides stercoralis</name>
    <name type="common">Threadworm</name>
    <dbReference type="NCBI Taxonomy" id="6248"/>
    <lineage>
        <taxon>Eukaryota</taxon>
        <taxon>Metazoa</taxon>
        <taxon>Ecdysozoa</taxon>
        <taxon>Nematoda</taxon>
        <taxon>Chromadorea</taxon>
        <taxon>Rhabditida</taxon>
        <taxon>Tylenchina</taxon>
        <taxon>Panagrolaimomorpha</taxon>
        <taxon>Strongyloidoidea</taxon>
        <taxon>Strongyloididae</taxon>
        <taxon>Strongyloides</taxon>
    </lineage>
</organism>
<reference evidence="1" key="1">
    <citation type="submission" date="2022-10" db="UniProtKB">
        <authorList>
            <consortium name="WormBaseParasite"/>
        </authorList>
    </citation>
    <scope>IDENTIFICATION</scope>
</reference>
<protein>
    <submittedName>
        <fullName evidence="1">Uncharacterized protein</fullName>
    </submittedName>
</protein>
<evidence type="ECO:0000313" key="1">
    <source>
        <dbReference type="WBParaSite" id="SSTP_0000996500.1"/>
    </source>
</evidence>
<name>A0A913I429_STRER</name>
<sequence>MNIKKGMNKKIIFILYFFTICCFLTQKHVEAIKRNRLSNNFRKHLLSSSRFWVGKRVNIDKKPTFKHHDIAKNILLWGKRDLDDYINNDYSF</sequence>